<proteinExistence type="predicted"/>
<dbReference type="RefSeq" id="WP_285971568.1">
    <property type="nucleotide sequence ID" value="NZ_CP127294.1"/>
</dbReference>
<keyword evidence="3" id="KW-1185">Reference proteome</keyword>
<reference evidence="2 3" key="1">
    <citation type="submission" date="2023-06" db="EMBL/GenBank/DDBJ databases">
        <authorList>
            <person name="Oyuntsetseg B."/>
            <person name="Kim S.B."/>
        </authorList>
    </citation>
    <scope>NUCLEOTIDE SEQUENCE [LARGE SCALE GENOMIC DNA]</scope>
    <source>
        <strain evidence="2 3">2-15</strain>
    </source>
</reference>
<dbReference type="Pfam" id="PF04149">
    <property type="entry name" value="DUF397"/>
    <property type="match status" value="1"/>
</dbReference>
<dbReference type="InterPro" id="IPR007278">
    <property type="entry name" value="DUF397"/>
</dbReference>
<dbReference type="KEGG" id="acab:QRX50_09430"/>
<evidence type="ECO:0000313" key="3">
    <source>
        <dbReference type="Proteomes" id="UP001236014"/>
    </source>
</evidence>
<accession>A0A9Y2IJ88</accession>
<dbReference type="AlphaFoldDB" id="A0A9Y2IJ88"/>
<protein>
    <submittedName>
        <fullName evidence="2">DUF397 domain-containing protein</fullName>
    </submittedName>
</protein>
<dbReference type="EMBL" id="CP127294">
    <property type="protein sequence ID" value="WIX80954.1"/>
    <property type="molecule type" value="Genomic_DNA"/>
</dbReference>
<evidence type="ECO:0000259" key="1">
    <source>
        <dbReference type="Pfam" id="PF04149"/>
    </source>
</evidence>
<feature type="domain" description="DUF397" evidence="1">
    <location>
        <begin position="5"/>
        <end position="56"/>
    </location>
</feature>
<gene>
    <name evidence="2" type="ORF">QRX50_09430</name>
</gene>
<sequence>MAEIRWRKSSYSDKEGACVEVALDRATVLVRDSKAPALPGHSYPASAWQAFVRHLR</sequence>
<dbReference type="Proteomes" id="UP001236014">
    <property type="component" value="Chromosome"/>
</dbReference>
<organism evidence="2 3">
    <name type="scientific">Amycolatopsis carbonis</name>
    <dbReference type="NCBI Taxonomy" id="715471"/>
    <lineage>
        <taxon>Bacteria</taxon>
        <taxon>Bacillati</taxon>
        <taxon>Actinomycetota</taxon>
        <taxon>Actinomycetes</taxon>
        <taxon>Pseudonocardiales</taxon>
        <taxon>Pseudonocardiaceae</taxon>
        <taxon>Amycolatopsis</taxon>
    </lineage>
</organism>
<name>A0A9Y2IJ88_9PSEU</name>
<evidence type="ECO:0000313" key="2">
    <source>
        <dbReference type="EMBL" id="WIX80954.1"/>
    </source>
</evidence>